<dbReference type="Proteomes" id="UP001218188">
    <property type="component" value="Unassembled WGS sequence"/>
</dbReference>
<organism evidence="1 2">
    <name type="scientific">Mycena alexandri</name>
    <dbReference type="NCBI Taxonomy" id="1745969"/>
    <lineage>
        <taxon>Eukaryota</taxon>
        <taxon>Fungi</taxon>
        <taxon>Dikarya</taxon>
        <taxon>Basidiomycota</taxon>
        <taxon>Agaricomycotina</taxon>
        <taxon>Agaricomycetes</taxon>
        <taxon>Agaricomycetidae</taxon>
        <taxon>Agaricales</taxon>
        <taxon>Marasmiineae</taxon>
        <taxon>Mycenaceae</taxon>
        <taxon>Mycena</taxon>
    </lineage>
</organism>
<keyword evidence="2" id="KW-1185">Reference proteome</keyword>
<evidence type="ECO:0000313" key="2">
    <source>
        <dbReference type="Proteomes" id="UP001218188"/>
    </source>
</evidence>
<comment type="caution">
    <text evidence="1">The sequence shown here is derived from an EMBL/GenBank/DDBJ whole genome shotgun (WGS) entry which is preliminary data.</text>
</comment>
<proteinExistence type="predicted"/>
<dbReference type="EMBL" id="JARJCM010000083">
    <property type="protein sequence ID" value="KAJ7031258.1"/>
    <property type="molecule type" value="Genomic_DNA"/>
</dbReference>
<accession>A0AAD6SP15</accession>
<reference evidence="1" key="1">
    <citation type="submission" date="2023-03" db="EMBL/GenBank/DDBJ databases">
        <title>Massive genome expansion in bonnet fungi (Mycena s.s.) driven by repeated elements and novel gene families across ecological guilds.</title>
        <authorList>
            <consortium name="Lawrence Berkeley National Laboratory"/>
            <person name="Harder C.B."/>
            <person name="Miyauchi S."/>
            <person name="Viragh M."/>
            <person name="Kuo A."/>
            <person name="Thoen E."/>
            <person name="Andreopoulos B."/>
            <person name="Lu D."/>
            <person name="Skrede I."/>
            <person name="Drula E."/>
            <person name="Henrissat B."/>
            <person name="Morin E."/>
            <person name="Kohler A."/>
            <person name="Barry K."/>
            <person name="LaButti K."/>
            <person name="Morin E."/>
            <person name="Salamov A."/>
            <person name="Lipzen A."/>
            <person name="Mereny Z."/>
            <person name="Hegedus B."/>
            <person name="Baldrian P."/>
            <person name="Stursova M."/>
            <person name="Weitz H."/>
            <person name="Taylor A."/>
            <person name="Grigoriev I.V."/>
            <person name="Nagy L.G."/>
            <person name="Martin F."/>
            <person name="Kauserud H."/>
        </authorList>
    </citation>
    <scope>NUCLEOTIDE SEQUENCE</scope>
    <source>
        <strain evidence="1">CBHHK200</strain>
    </source>
</reference>
<evidence type="ECO:0000313" key="1">
    <source>
        <dbReference type="EMBL" id="KAJ7031258.1"/>
    </source>
</evidence>
<sequence length="224" mass="24646">MFASAVQYLGFIGPARRQEKSLSALKSGTIGAPGPKSFSLSNLPADVRCTVQPPAREFKYKHGWPTFDVLISRYVSVLILWNASDKNLLTVLHRIAWTFVHLRSTALLLLAIQVRSSKQLNSTAEFLSDLTTPASRPRTWYFPNRERPAKRCPSLNTKCAVTPQSIVAIACDFGVSLMQAGCTIVDVFRPLSPGIDTGTLHFFDPHFAAMSSFTGEPPSPLSYS</sequence>
<dbReference type="AlphaFoldDB" id="A0AAD6SP15"/>
<gene>
    <name evidence="1" type="ORF">C8F04DRAFT_706149</name>
</gene>
<protein>
    <submittedName>
        <fullName evidence="1">Uncharacterized protein</fullName>
    </submittedName>
</protein>
<name>A0AAD6SP15_9AGAR</name>